<dbReference type="InterPro" id="IPR036236">
    <property type="entry name" value="Znf_C2H2_sf"/>
</dbReference>
<name>A0A8C5RSW1_LATLA</name>
<dbReference type="Proteomes" id="UP000694406">
    <property type="component" value="Unplaced"/>
</dbReference>
<keyword evidence="12" id="KW-1185">Reference proteome</keyword>
<dbReference type="GeneTree" id="ENSGT00940000155153"/>
<dbReference type="Gene3D" id="3.30.160.60">
    <property type="entry name" value="Classic Zinc Finger"/>
    <property type="match status" value="6"/>
</dbReference>
<dbReference type="GO" id="GO:0010468">
    <property type="term" value="P:regulation of gene expression"/>
    <property type="evidence" value="ECO:0007669"/>
    <property type="project" value="TreeGrafter"/>
</dbReference>
<evidence type="ECO:0000256" key="6">
    <source>
        <dbReference type="ARBA" id="ARBA00023242"/>
    </source>
</evidence>
<evidence type="ECO:0000256" key="2">
    <source>
        <dbReference type="ARBA" id="ARBA00022723"/>
    </source>
</evidence>
<feature type="domain" description="C2H2-type" evidence="10">
    <location>
        <begin position="257"/>
        <end position="284"/>
    </location>
</feature>
<dbReference type="FunFam" id="3.30.160.60:FF:001325">
    <property type="entry name" value="zinc finger protein 200"/>
    <property type="match status" value="1"/>
</dbReference>
<evidence type="ECO:0000256" key="7">
    <source>
        <dbReference type="PROSITE-ProRule" id="PRU00042"/>
    </source>
</evidence>
<feature type="compositionally biased region" description="Polar residues" evidence="9">
    <location>
        <begin position="203"/>
        <end position="214"/>
    </location>
</feature>
<organism evidence="11 12">
    <name type="scientific">Laticauda laticaudata</name>
    <name type="common">Blue-ringed sea krait</name>
    <name type="synonym">Blue-lipped sea krait</name>
    <dbReference type="NCBI Taxonomy" id="8630"/>
    <lineage>
        <taxon>Eukaryota</taxon>
        <taxon>Metazoa</taxon>
        <taxon>Chordata</taxon>
        <taxon>Craniata</taxon>
        <taxon>Vertebrata</taxon>
        <taxon>Euteleostomi</taxon>
        <taxon>Lepidosauria</taxon>
        <taxon>Squamata</taxon>
        <taxon>Bifurcata</taxon>
        <taxon>Unidentata</taxon>
        <taxon>Episquamata</taxon>
        <taxon>Toxicofera</taxon>
        <taxon>Serpentes</taxon>
        <taxon>Colubroidea</taxon>
        <taxon>Elapidae</taxon>
        <taxon>Laticaudinae</taxon>
        <taxon>Laticauda</taxon>
    </lineage>
</organism>
<feature type="domain" description="C2H2-type" evidence="10">
    <location>
        <begin position="301"/>
        <end position="328"/>
    </location>
</feature>
<dbReference type="GO" id="GO:0005634">
    <property type="term" value="C:nucleus"/>
    <property type="evidence" value="ECO:0007669"/>
    <property type="project" value="TreeGrafter"/>
</dbReference>
<evidence type="ECO:0000259" key="10">
    <source>
        <dbReference type="PROSITE" id="PS50157"/>
    </source>
</evidence>
<dbReference type="FunFam" id="3.30.160.60:FF:000624">
    <property type="entry name" value="zinc finger protein 697"/>
    <property type="match status" value="2"/>
</dbReference>
<evidence type="ECO:0000256" key="3">
    <source>
        <dbReference type="ARBA" id="ARBA00022737"/>
    </source>
</evidence>
<dbReference type="FunFam" id="3.30.160.60:FF:000005">
    <property type="entry name" value="Zinc finger protein 14 homolog"/>
    <property type="match status" value="1"/>
</dbReference>
<evidence type="ECO:0000313" key="12">
    <source>
        <dbReference type="Proteomes" id="UP000694406"/>
    </source>
</evidence>
<proteinExistence type="predicted"/>
<evidence type="ECO:0000256" key="8">
    <source>
        <dbReference type="SAM" id="Coils"/>
    </source>
</evidence>
<comment type="subcellular location">
    <subcellularLocation>
        <location evidence="1">Nucleus</location>
    </subcellularLocation>
</comment>
<reference evidence="11" key="2">
    <citation type="submission" date="2025-09" db="UniProtKB">
        <authorList>
            <consortium name="Ensembl"/>
        </authorList>
    </citation>
    <scope>IDENTIFICATION</scope>
</reference>
<keyword evidence="2" id="KW-0479">Metal-binding</keyword>
<keyword evidence="4 7" id="KW-0863">Zinc-finger</keyword>
<feature type="coiled-coil region" evidence="8">
    <location>
        <begin position="59"/>
        <end position="124"/>
    </location>
</feature>
<dbReference type="PANTHER" id="PTHR16515:SF66">
    <property type="entry name" value="C2H2-TYPE DOMAIN-CONTAINING PROTEIN"/>
    <property type="match status" value="1"/>
</dbReference>
<reference evidence="11" key="1">
    <citation type="submission" date="2025-08" db="UniProtKB">
        <authorList>
            <consortium name="Ensembl"/>
        </authorList>
    </citation>
    <scope>IDENTIFICATION</scope>
</reference>
<dbReference type="Pfam" id="PF00096">
    <property type="entry name" value="zf-C2H2"/>
    <property type="match status" value="4"/>
</dbReference>
<protein>
    <recommendedName>
        <fullName evidence="10">C2H2-type domain-containing protein</fullName>
    </recommendedName>
</protein>
<feature type="domain" description="C2H2-type" evidence="10">
    <location>
        <begin position="388"/>
        <end position="415"/>
    </location>
</feature>
<dbReference type="GO" id="GO:0008270">
    <property type="term" value="F:zinc ion binding"/>
    <property type="evidence" value="ECO:0007669"/>
    <property type="project" value="UniProtKB-KW"/>
</dbReference>
<dbReference type="PROSITE" id="PS50157">
    <property type="entry name" value="ZINC_FINGER_C2H2_2"/>
    <property type="match status" value="6"/>
</dbReference>
<feature type="domain" description="C2H2-type" evidence="10">
    <location>
        <begin position="360"/>
        <end position="387"/>
    </location>
</feature>
<dbReference type="InterPro" id="IPR013087">
    <property type="entry name" value="Znf_C2H2_type"/>
</dbReference>
<dbReference type="InterPro" id="IPR050331">
    <property type="entry name" value="Zinc_finger"/>
</dbReference>
<evidence type="ECO:0000256" key="9">
    <source>
        <dbReference type="SAM" id="MobiDB-lite"/>
    </source>
</evidence>
<feature type="domain" description="C2H2-type" evidence="10">
    <location>
        <begin position="329"/>
        <end position="356"/>
    </location>
</feature>
<dbReference type="SUPFAM" id="SSF57667">
    <property type="entry name" value="beta-beta-alpha zinc fingers"/>
    <property type="match status" value="4"/>
</dbReference>
<dbReference type="SMART" id="SM00355">
    <property type="entry name" value="ZnF_C2H2"/>
    <property type="match status" value="6"/>
</dbReference>
<feature type="region of interest" description="Disordered" evidence="9">
    <location>
        <begin position="193"/>
        <end position="220"/>
    </location>
</feature>
<sequence length="479" mass="53426">EAQESNKMEGKRKEWNQVIPPPLVPPPGLFWTLPKPGCEPVAIYRQATEFSLWTLLAAMQAVERKVDVHSGQIRTLRRRVDLAERKLSATQKAVTDFLPHLDTLGTLVRAYEQLQKRLETMEERLRNPNLWALNVPPGAGGESLQFGNVSAYCSELEWEDLNSGAPTCQKAEESLVSTAVVLLRTGAVTATEPGNLDQFNPLAASSEQDVSPSSEEGLVPVDSRTGVLQPSTESGGDIANFTTIVVQEGVLPGEAPYVCPDCGRSFLYEEQCTLHQQSHLQVSPDHGDVPAQHSQPEVRAYTCPDCGRWFPHQASLSKHRLWHTGDRPHTCAECKKTFRLKINLHLHERTHAVAKKTGCYICSQCGRTFNHHSNFLRHQMIHTGERPYTCGECGKTFIRKEHLATHGRLHTGERPYQCPLCPKSFTRKQHLVGHQRLHEGEAIWLEEHPTQMNGHGQQGGIGVRADDVEPGLGQETYPP</sequence>
<evidence type="ECO:0000256" key="4">
    <source>
        <dbReference type="ARBA" id="ARBA00022771"/>
    </source>
</evidence>
<dbReference type="AlphaFoldDB" id="A0A8C5RSW1"/>
<keyword evidence="6" id="KW-0539">Nucleus</keyword>
<feature type="domain" description="C2H2-type" evidence="10">
    <location>
        <begin position="416"/>
        <end position="443"/>
    </location>
</feature>
<keyword evidence="8" id="KW-0175">Coiled coil</keyword>
<dbReference type="PANTHER" id="PTHR16515">
    <property type="entry name" value="PR DOMAIN ZINC FINGER PROTEIN"/>
    <property type="match status" value="1"/>
</dbReference>
<keyword evidence="5" id="KW-0862">Zinc</keyword>
<dbReference type="PROSITE" id="PS00028">
    <property type="entry name" value="ZINC_FINGER_C2H2_1"/>
    <property type="match status" value="6"/>
</dbReference>
<dbReference type="Ensembl" id="ENSLLTT00000008135.1">
    <property type="protein sequence ID" value="ENSLLTP00000007842.1"/>
    <property type="gene ID" value="ENSLLTG00000005937.1"/>
</dbReference>
<keyword evidence="3" id="KW-0677">Repeat</keyword>
<evidence type="ECO:0000256" key="5">
    <source>
        <dbReference type="ARBA" id="ARBA00022833"/>
    </source>
</evidence>
<accession>A0A8C5RSW1</accession>
<evidence type="ECO:0000256" key="1">
    <source>
        <dbReference type="ARBA" id="ARBA00004123"/>
    </source>
</evidence>
<evidence type="ECO:0000313" key="11">
    <source>
        <dbReference type="Ensembl" id="ENSLLTP00000007842.1"/>
    </source>
</evidence>